<feature type="transmembrane region" description="Helical" evidence="1">
    <location>
        <begin position="41"/>
        <end position="63"/>
    </location>
</feature>
<proteinExistence type="predicted"/>
<dbReference type="Proteomes" id="UP001315278">
    <property type="component" value="Unassembled WGS sequence"/>
</dbReference>
<gene>
    <name evidence="2" type="ORF">JQ615_14695</name>
</gene>
<evidence type="ECO:0000313" key="2">
    <source>
        <dbReference type="EMBL" id="MBR0796641.1"/>
    </source>
</evidence>
<evidence type="ECO:0000313" key="3">
    <source>
        <dbReference type="Proteomes" id="UP001315278"/>
    </source>
</evidence>
<name>A0ABS5FIL7_9BRAD</name>
<dbReference type="RefSeq" id="WP_212395640.1">
    <property type="nucleotide sequence ID" value="NZ_JAFCJH010000012.1"/>
</dbReference>
<comment type="caution">
    <text evidence="2">The sequence shown here is derived from an EMBL/GenBank/DDBJ whole genome shotgun (WGS) entry which is preliminary data.</text>
</comment>
<keyword evidence="3" id="KW-1185">Reference proteome</keyword>
<dbReference type="EMBL" id="JAFCJH010000012">
    <property type="protein sequence ID" value="MBR0796641.1"/>
    <property type="molecule type" value="Genomic_DNA"/>
</dbReference>
<keyword evidence="1" id="KW-0472">Membrane</keyword>
<sequence length="64" mass="6778">MTYGLLEFSQANGREPRKLSKRPALIIAGRRAAATLGRSEALYDAMIILLGLAPIALVGLAALL</sequence>
<accession>A0ABS5FIL7</accession>
<keyword evidence="1" id="KW-1133">Transmembrane helix</keyword>
<evidence type="ECO:0000256" key="1">
    <source>
        <dbReference type="SAM" id="Phobius"/>
    </source>
</evidence>
<keyword evidence="1" id="KW-0812">Transmembrane</keyword>
<protein>
    <submittedName>
        <fullName evidence="2">Uncharacterized protein</fullName>
    </submittedName>
</protein>
<organism evidence="2 3">
    <name type="scientific">Bradyrhizobium jicamae</name>
    <dbReference type="NCBI Taxonomy" id="280332"/>
    <lineage>
        <taxon>Bacteria</taxon>
        <taxon>Pseudomonadati</taxon>
        <taxon>Pseudomonadota</taxon>
        <taxon>Alphaproteobacteria</taxon>
        <taxon>Hyphomicrobiales</taxon>
        <taxon>Nitrobacteraceae</taxon>
        <taxon>Bradyrhizobium</taxon>
    </lineage>
</organism>
<reference evidence="3" key="1">
    <citation type="journal article" date="2021" name="ISME J.">
        <title>Evolutionary origin and ecological implication of a unique nif island in free-living Bradyrhizobium lineages.</title>
        <authorList>
            <person name="Tao J."/>
        </authorList>
    </citation>
    <scope>NUCLEOTIDE SEQUENCE [LARGE SCALE GENOMIC DNA]</scope>
    <source>
        <strain evidence="3">SZCCT0434</strain>
    </source>
</reference>